<dbReference type="EMBL" id="CM023487">
    <property type="protein sequence ID" value="KAH6925465.1"/>
    <property type="molecule type" value="Genomic_DNA"/>
</dbReference>
<keyword evidence="2" id="KW-1185">Reference proteome</keyword>
<comment type="caution">
    <text evidence="1">The sequence shown here is derived from an EMBL/GenBank/DDBJ whole genome shotgun (WGS) entry which is preliminary data.</text>
</comment>
<proteinExistence type="predicted"/>
<evidence type="ECO:0000313" key="2">
    <source>
        <dbReference type="Proteomes" id="UP000821845"/>
    </source>
</evidence>
<gene>
    <name evidence="1" type="ORF">HPB50_005714</name>
</gene>
<evidence type="ECO:0000313" key="1">
    <source>
        <dbReference type="EMBL" id="KAH6925465.1"/>
    </source>
</evidence>
<dbReference type="Proteomes" id="UP000821845">
    <property type="component" value="Chromosome 7"/>
</dbReference>
<reference evidence="1" key="1">
    <citation type="submission" date="2020-05" db="EMBL/GenBank/DDBJ databases">
        <title>Large-scale comparative analyses of tick genomes elucidate their genetic diversity and vector capacities.</title>
        <authorList>
            <person name="Jia N."/>
            <person name="Wang J."/>
            <person name="Shi W."/>
            <person name="Du L."/>
            <person name="Sun Y."/>
            <person name="Zhan W."/>
            <person name="Jiang J."/>
            <person name="Wang Q."/>
            <person name="Zhang B."/>
            <person name="Ji P."/>
            <person name="Sakyi L.B."/>
            <person name="Cui X."/>
            <person name="Yuan T."/>
            <person name="Jiang B."/>
            <person name="Yang W."/>
            <person name="Lam T.T.-Y."/>
            <person name="Chang Q."/>
            <person name="Ding S."/>
            <person name="Wang X."/>
            <person name="Zhu J."/>
            <person name="Ruan X."/>
            <person name="Zhao L."/>
            <person name="Wei J."/>
            <person name="Que T."/>
            <person name="Du C."/>
            <person name="Cheng J."/>
            <person name="Dai P."/>
            <person name="Han X."/>
            <person name="Huang E."/>
            <person name="Gao Y."/>
            <person name="Liu J."/>
            <person name="Shao H."/>
            <person name="Ye R."/>
            <person name="Li L."/>
            <person name="Wei W."/>
            <person name="Wang X."/>
            <person name="Wang C."/>
            <person name="Yang T."/>
            <person name="Huo Q."/>
            <person name="Li W."/>
            <person name="Guo W."/>
            <person name="Chen H."/>
            <person name="Zhou L."/>
            <person name="Ni X."/>
            <person name="Tian J."/>
            <person name="Zhou Y."/>
            <person name="Sheng Y."/>
            <person name="Liu T."/>
            <person name="Pan Y."/>
            <person name="Xia L."/>
            <person name="Li J."/>
            <person name="Zhao F."/>
            <person name="Cao W."/>
        </authorList>
    </citation>
    <scope>NUCLEOTIDE SEQUENCE</scope>
    <source>
        <strain evidence="1">Hyas-2018</strain>
    </source>
</reference>
<organism evidence="1 2">
    <name type="scientific">Hyalomma asiaticum</name>
    <name type="common">Tick</name>
    <dbReference type="NCBI Taxonomy" id="266040"/>
    <lineage>
        <taxon>Eukaryota</taxon>
        <taxon>Metazoa</taxon>
        <taxon>Ecdysozoa</taxon>
        <taxon>Arthropoda</taxon>
        <taxon>Chelicerata</taxon>
        <taxon>Arachnida</taxon>
        <taxon>Acari</taxon>
        <taxon>Parasitiformes</taxon>
        <taxon>Ixodida</taxon>
        <taxon>Ixodoidea</taxon>
        <taxon>Ixodidae</taxon>
        <taxon>Hyalomminae</taxon>
        <taxon>Hyalomma</taxon>
    </lineage>
</organism>
<sequence>MSKESQEGDPVPRTMVLDLVEGVLVHPRAFRREVLRDALLYEARPGDIFLATYPKTGSTWTQYTLWFLLNLDKAEIPTFIDLMTKHSPFLELVGRKAIEALPAPRVIKHHLTFTASPYHPEAKYVVIVRNPFDCVVSFYHHCMGDRANLRMRADTTFDEFFEDFMDGYVTFGFYFEHILSWYAHRNDPNVFFFYYEHFKSDPKKTVLAMAKFLDTAIWQKLRTNKALLNGLLERISFANLKSGVKIEGDVHHALSDHGPSGGKGDAKTGGNKQECKNGADKGAGDVDAPGGDSEEPEEGKVAFANFFRKGQVGDWKGYLKPEQEKRLRAVYEKRMRGTEMWDVWKDYLGYSD</sequence>
<name>A0ACB7RSI0_HYAAI</name>
<accession>A0ACB7RSI0</accession>
<protein>
    <submittedName>
        <fullName evidence="1">Uncharacterized protein</fullName>
    </submittedName>
</protein>